<protein>
    <submittedName>
        <fullName evidence="2">Beta-lactamase hydrolase-like protein</fullName>
        <ecNumber evidence="2">3.-.-.-</ecNumber>
    </submittedName>
</protein>
<proteinExistence type="predicted"/>
<dbReference type="InterPro" id="IPR005939">
    <property type="entry name" value="BLH_phosphatase-like"/>
</dbReference>
<evidence type="ECO:0000313" key="3">
    <source>
        <dbReference type="Proteomes" id="UP000188729"/>
    </source>
</evidence>
<dbReference type="NCBIfam" id="TIGR01244">
    <property type="entry name" value="TIGR01244 family sulfur transferase"/>
    <property type="match status" value="1"/>
</dbReference>
<dbReference type="Proteomes" id="UP000188729">
    <property type="component" value="Unassembled WGS sequence"/>
</dbReference>
<reference evidence="2 3" key="1">
    <citation type="submission" date="2016-11" db="EMBL/GenBank/DDBJ databases">
        <title>Genome sequence of Sphingomonas jeddahensis G39.</title>
        <authorList>
            <person name="Poehlein A."/>
            <person name="Wuebbeler J.H."/>
            <person name="Steinbuechel A."/>
            <person name="Daniel R."/>
        </authorList>
    </citation>
    <scope>NUCLEOTIDE SEQUENCE [LARGE SCALE GENOMIC DNA]</scope>
    <source>
        <strain evidence="2 3">G39</strain>
    </source>
</reference>
<name>A0A1V2ETE1_9SPHN</name>
<gene>
    <name evidence="2" type="primary">blh_3</name>
    <name evidence="2" type="ORF">SPHI_20150</name>
</gene>
<dbReference type="EMBL" id="MPSB01000008">
    <property type="protein sequence ID" value="ONF95813.1"/>
    <property type="molecule type" value="Genomic_DNA"/>
</dbReference>
<dbReference type="Pfam" id="PF04273">
    <property type="entry name" value="BLH_phosphatase"/>
    <property type="match status" value="1"/>
</dbReference>
<dbReference type="CDD" id="cd14503">
    <property type="entry name" value="PTP-bact"/>
    <property type="match status" value="1"/>
</dbReference>
<dbReference type="InterPro" id="IPR029021">
    <property type="entry name" value="Prot-tyrosine_phosphatase-like"/>
</dbReference>
<dbReference type="EC" id="3.-.-.-" evidence="2"/>
<dbReference type="GO" id="GO:0016787">
    <property type="term" value="F:hydrolase activity"/>
    <property type="evidence" value="ECO:0007669"/>
    <property type="project" value="UniProtKB-KW"/>
</dbReference>
<accession>A0A1V2ETE1</accession>
<dbReference type="Gene3D" id="3.90.190.10">
    <property type="entry name" value="Protein tyrosine phosphatase superfamily"/>
    <property type="match status" value="1"/>
</dbReference>
<organism evidence="2 3">
    <name type="scientific">Sphingomonas jeddahensis</name>
    <dbReference type="NCBI Taxonomy" id="1915074"/>
    <lineage>
        <taxon>Bacteria</taxon>
        <taxon>Pseudomonadati</taxon>
        <taxon>Pseudomonadota</taxon>
        <taxon>Alphaproteobacteria</taxon>
        <taxon>Sphingomonadales</taxon>
        <taxon>Sphingomonadaceae</taxon>
        <taxon>Sphingomonas</taxon>
    </lineage>
</organism>
<dbReference type="STRING" id="1915074.SPHI_20150"/>
<evidence type="ECO:0000313" key="2">
    <source>
        <dbReference type="EMBL" id="ONF95813.1"/>
    </source>
</evidence>
<feature type="domain" description="Beta-lactamase hydrolase-like protein phosphatase-like" evidence="1">
    <location>
        <begin position="26"/>
        <end position="134"/>
    </location>
</feature>
<dbReference type="AlphaFoldDB" id="A0A1V2ETE1"/>
<evidence type="ECO:0000259" key="1">
    <source>
        <dbReference type="Pfam" id="PF04273"/>
    </source>
</evidence>
<dbReference type="SUPFAM" id="SSF52799">
    <property type="entry name" value="(Phosphotyrosine protein) phosphatases II"/>
    <property type="match status" value="1"/>
</dbReference>
<keyword evidence="2" id="KW-0378">Hydrolase</keyword>
<keyword evidence="3" id="KW-1185">Reference proteome</keyword>
<sequence length="167" mass="17751">MDFRLRRNDEGEDEHCNLRYRPNMLDIRRIDDRVSVAPQIAPEDIAAIKAAGFVAIVNNRPDGEESSQPTGDSIRAAAEDHGLAYTAIPVTGAGFSMPQVTAMIDALGAVGGPVLAYCRSGTRSCNLWALSQAGLGADPETLTEQARGAGYDLTGLRPLMDAVAPPK</sequence>
<comment type="caution">
    <text evidence="2">The sequence shown here is derived from an EMBL/GenBank/DDBJ whole genome shotgun (WGS) entry which is preliminary data.</text>
</comment>